<evidence type="ECO:0000259" key="3">
    <source>
        <dbReference type="PROSITE" id="PS50883"/>
    </source>
</evidence>
<organism evidence="5 6">
    <name type="scientific">Rhodoferax koreensis</name>
    <dbReference type="NCBI Taxonomy" id="1842727"/>
    <lineage>
        <taxon>Bacteria</taxon>
        <taxon>Pseudomonadati</taxon>
        <taxon>Pseudomonadota</taxon>
        <taxon>Betaproteobacteria</taxon>
        <taxon>Burkholderiales</taxon>
        <taxon>Comamonadaceae</taxon>
        <taxon>Rhodoferax</taxon>
    </lineage>
</organism>
<dbReference type="SMART" id="SM00267">
    <property type="entry name" value="GGDEF"/>
    <property type="match status" value="1"/>
</dbReference>
<dbReference type="SUPFAM" id="SSF55785">
    <property type="entry name" value="PYP-like sensor domain (PAS domain)"/>
    <property type="match status" value="1"/>
</dbReference>
<dbReference type="Pfam" id="PF00990">
    <property type="entry name" value="GGDEF"/>
    <property type="match status" value="1"/>
</dbReference>
<evidence type="ECO:0000313" key="6">
    <source>
        <dbReference type="Proteomes" id="UP000186609"/>
    </source>
</evidence>
<dbReference type="Gene3D" id="3.30.70.270">
    <property type="match status" value="1"/>
</dbReference>
<sequence length="594" mass="65687">MQPWATQLPRRQAPTGISPAPQVPAQDQIDRQLAALVYAHSTEAMMVTDKDNCIVAVNPAFVQMTGYAAEEVIGQDPSLLNSPHHDQSFYKKLRRTLLDTGQWRGEIWSQRKCGDSFPGWLSISTVYGRFGEVQRRVTLFSDLTRTKASEALIWRQANFDTLTQLPNRSMLKDRLAEEIKKAMRDDRAVALLAIHLDNFAGINESHDQDWADRLLVEASRRIVGCVRTTDSVARTASDGFVALLTGLHSADRAGQVAQNILHRLAQPFELDTALVALSGSVGITVYPGDAAPVDTMLHNAQQAMVAARQQGGNQYSFFTPSLQEAAQQKLQLTRELRAAVAGQQFCLHFQPIVELGTGRVCKAEALVRWQHPERGLVGPGEFIALAEENRLIGEIGDWVFKEAARWTLRWRETYCPQFQVSVNKSPAQFGRTQNHAAGWIAHLRQLGLPGRAVALEITEGLLLNATPAIGDCLRSYREAGMQVAIDDFGTGYSSLSYLKNLELDYLKIDRSFTSNLAPGASELALCEAIVVMAHKLGLKVVAEGIETAQQRDLLVAMGCDYGQGYLFSRPLAPEAFEHTLMSTHHREAGAEMKK</sequence>
<dbReference type="PANTHER" id="PTHR44757">
    <property type="entry name" value="DIGUANYLATE CYCLASE DGCP"/>
    <property type="match status" value="1"/>
</dbReference>
<dbReference type="Proteomes" id="UP000186609">
    <property type="component" value="Chromosome"/>
</dbReference>
<dbReference type="InterPro" id="IPR000160">
    <property type="entry name" value="GGDEF_dom"/>
</dbReference>
<dbReference type="SMART" id="SM00091">
    <property type="entry name" value="PAS"/>
    <property type="match status" value="1"/>
</dbReference>
<dbReference type="Gene3D" id="3.20.20.450">
    <property type="entry name" value="EAL domain"/>
    <property type="match status" value="1"/>
</dbReference>
<protein>
    <recommendedName>
        <fullName evidence="7">GGDEF domain-containing protein</fullName>
    </recommendedName>
</protein>
<dbReference type="SUPFAM" id="SSF141868">
    <property type="entry name" value="EAL domain-like"/>
    <property type="match status" value="1"/>
</dbReference>
<dbReference type="NCBIfam" id="TIGR00229">
    <property type="entry name" value="sensory_box"/>
    <property type="match status" value="1"/>
</dbReference>
<dbReference type="SUPFAM" id="SSF55073">
    <property type="entry name" value="Nucleotide cyclase"/>
    <property type="match status" value="1"/>
</dbReference>
<dbReference type="EMBL" id="CP019236">
    <property type="protein sequence ID" value="APW38276.1"/>
    <property type="molecule type" value="Genomic_DNA"/>
</dbReference>
<proteinExistence type="predicted"/>
<dbReference type="PROSITE" id="PS50112">
    <property type="entry name" value="PAS"/>
    <property type="match status" value="1"/>
</dbReference>
<dbReference type="InterPro" id="IPR035965">
    <property type="entry name" value="PAS-like_dom_sf"/>
</dbReference>
<dbReference type="Gene3D" id="3.30.450.20">
    <property type="entry name" value="PAS domain"/>
    <property type="match status" value="1"/>
</dbReference>
<name>A0A1P8JWZ5_9BURK</name>
<dbReference type="CDD" id="cd01949">
    <property type="entry name" value="GGDEF"/>
    <property type="match status" value="1"/>
</dbReference>
<dbReference type="InterPro" id="IPR001633">
    <property type="entry name" value="EAL_dom"/>
</dbReference>
<evidence type="ECO:0000259" key="4">
    <source>
        <dbReference type="PROSITE" id="PS50887"/>
    </source>
</evidence>
<reference evidence="5 6" key="1">
    <citation type="submission" date="2017-01" db="EMBL/GenBank/DDBJ databases">
        <authorList>
            <person name="Mah S.A."/>
            <person name="Swanson W.J."/>
            <person name="Moy G.W."/>
            <person name="Vacquier V.D."/>
        </authorList>
    </citation>
    <scope>NUCLEOTIDE SEQUENCE [LARGE SCALE GENOMIC DNA]</scope>
    <source>
        <strain evidence="5 6">DCY110</strain>
    </source>
</reference>
<feature type="domain" description="PAS" evidence="2">
    <location>
        <begin position="29"/>
        <end position="100"/>
    </location>
</feature>
<evidence type="ECO:0000259" key="2">
    <source>
        <dbReference type="PROSITE" id="PS50112"/>
    </source>
</evidence>
<dbReference type="Pfam" id="PF13426">
    <property type="entry name" value="PAS_9"/>
    <property type="match status" value="1"/>
</dbReference>
<dbReference type="PROSITE" id="PS50887">
    <property type="entry name" value="GGDEF"/>
    <property type="match status" value="1"/>
</dbReference>
<evidence type="ECO:0008006" key="7">
    <source>
        <dbReference type="Google" id="ProtNLM"/>
    </source>
</evidence>
<keyword evidence="6" id="KW-1185">Reference proteome</keyword>
<feature type="domain" description="EAL" evidence="3">
    <location>
        <begin position="329"/>
        <end position="584"/>
    </location>
</feature>
<feature type="domain" description="GGDEF" evidence="4">
    <location>
        <begin position="187"/>
        <end position="320"/>
    </location>
</feature>
<dbReference type="CDD" id="cd00130">
    <property type="entry name" value="PAS"/>
    <property type="match status" value="1"/>
</dbReference>
<dbReference type="InterPro" id="IPR052155">
    <property type="entry name" value="Biofilm_reg_signaling"/>
</dbReference>
<dbReference type="NCBIfam" id="TIGR00254">
    <property type="entry name" value="GGDEF"/>
    <property type="match status" value="1"/>
</dbReference>
<dbReference type="PANTHER" id="PTHR44757:SF2">
    <property type="entry name" value="BIOFILM ARCHITECTURE MAINTENANCE PROTEIN MBAA"/>
    <property type="match status" value="1"/>
</dbReference>
<dbReference type="SMART" id="SM00052">
    <property type="entry name" value="EAL"/>
    <property type="match status" value="1"/>
</dbReference>
<dbReference type="InterPro" id="IPR043128">
    <property type="entry name" value="Rev_trsase/Diguanyl_cyclase"/>
</dbReference>
<dbReference type="AlphaFoldDB" id="A0A1P8JWZ5"/>
<dbReference type="STRING" id="1842727.RD110_14640"/>
<feature type="region of interest" description="Disordered" evidence="1">
    <location>
        <begin position="1"/>
        <end position="24"/>
    </location>
</feature>
<dbReference type="InterPro" id="IPR035919">
    <property type="entry name" value="EAL_sf"/>
</dbReference>
<dbReference type="Pfam" id="PF00563">
    <property type="entry name" value="EAL"/>
    <property type="match status" value="1"/>
</dbReference>
<dbReference type="PROSITE" id="PS50883">
    <property type="entry name" value="EAL"/>
    <property type="match status" value="1"/>
</dbReference>
<dbReference type="InterPro" id="IPR029787">
    <property type="entry name" value="Nucleotide_cyclase"/>
</dbReference>
<accession>A0A1P8JWZ5</accession>
<gene>
    <name evidence="5" type="ORF">RD110_14640</name>
</gene>
<dbReference type="CDD" id="cd01948">
    <property type="entry name" value="EAL"/>
    <property type="match status" value="1"/>
</dbReference>
<evidence type="ECO:0000256" key="1">
    <source>
        <dbReference type="SAM" id="MobiDB-lite"/>
    </source>
</evidence>
<evidence type="ECO:0000313" key="5">
    <source>
        <dbReference type="EMBL" id="APW38276.1"/>
    </source>
</evidence>
<dbReference type="InterPro" id="IPR000014">
    <property type="entry name" value="PAS"/>
</dbReference>
<dbReference type="KEGG" id="rhy:RD110_14640"/>